<dbReference type="AlphaFoldDB" id="A0A150RC02"/>
<protein>
    <submittedName>
        <fullName evidence="2">Uncharacterized protein</fullName>
    </submittedName>
</protein>
<feature type="compositionally biased region" description="Basic and acidic residues" evidence="1">
    <location>
        <begin position="53"/>
        <end position="62"/>
    </location>
</feature>
<evidence type="ECO:0000313" key="3">
    <source>
        <dbReference type="Proteomes" id="UP000075635"/>
    </source>
</evidence>
<evidence type="ECO:0000313" key="2">
    <source>
        <dbReference type="EMBL" id="KYF77752.1"/>
    </source>
</evidence>
<dbReference type="EMBL" id="JEMB01002862">
    <property type="protein sequence ID" value="KYF77752.1"/>
    <property type="molecule type" value="Genomic_DNA"/>
</dbReference>
<comment type="caution">
    <text evidence="2">The sequence shown here is derived from an EMBL/GenBank/DDBJ whole genome shotgun (WGS) entry which is preliminary data.</text>
</comment>
<sequence>MCGVPSGVWQRRQPSSAAMFSPSRTRLSGSRGIPSPGVAGGVYSCPAMPAPRARSESHRAKSEGSSAITSPRMVEWFVPQYSVHRI</sequence>
<dbReference type="Proteomes" id="UP000075635">
    <property type="component" value="Unassembled WGS sequence"/>
</dbReference>
<organism evidence="2 3">
    <name type="scientific">Sorangium cellulosum</name>
    <name type="common">Polyangium cellulosum</name>
    <dbReference type="NCBI Taxonomy" id="56"/>
    <lineage>
        <taxon>Bacteria</taxon>
        <taxon>Pseudomonadati</taxon>
        <taxon>Myxococcota</taxon>
        <taxon>Polyangia</taxon>
        <taxon>Polyangiales</taxon>
        <taxon>Polyangiaceae</taxon>
        <taxon>Sorangium</taxon>
    </lineage>
</organism>
<proteinExistence type="predicted"/>
<feature type="compositionally biased region" description="Polar residues" evidence="1">
    <location>
        <begin position="12"/>
        <end position="28"/>
    </location>
</feature>
<gene>
    <name evidence="2" type="ORF">BE17_17805</name>
</gene>
<evidence type="ECO:0000256" key="1">
    <source>
        <dbReference type="SAM" id="MobiDB-lite"/>
    </source>
</evidence>
<reference evidence="2 3" key="1">
    <citation type="submission" date="2014-02" db="EMBL/GenBank/DDBJ databases">
        <title>The small core and large imbalanced accessory genome model reveals a collaborative survival strategy of Sorangium cellulosum strains in nature.</title>
        <authorList>
            <person name="Han K."/>
            <person name="Peng R."/>
            <person name="Blom J."/>
            <person name="Li Y.-Z."/>
        </authorList>
    </citation>
    <scope>NUCLEOTIDE SEQUENCE [LARGE SCALE GENOMIC DNA]</scope>
    <source>
        <strain evidence="2 3">So0011-07</strain>
    </source>
</reference>
<name>A0A150RC02_SORCE</name>
<accession>A0A150RC02</accession>
<feature type="region of interest" description="Disordered" evidence="1">
    <location>
        <begin position="47"/>
        <end position="66"/>
    </location>
</feature>
<feature type="region of interest" description="Disordered" evidence="1">
    <location>
        <begin position="1"/>
        <end position="40"/>
    </location>
</feature>